<dbReference type="PANTHER" id="PTHR23511:SF5">
    <property type="entry name" value="MAJOR FACILITATOR-TYPE TRANSPORTER HXNZ-RELATED"/>
    <property type="match status" value="1"/>
</dbReference>
<organism evidence="8">
    <name type="scientific">Arion vulgaris</name>
    <dbReference type="NCBI Taxonomy" id="1028688"/>
    <lineage>
        <taxon>Eukaryota</taxon>
        <taxon>Metazoa</taxon>
        <taxon>Spiralia</taxon>
        <taxon>Lophotrochozoa</taxon>
        <taxon>Mollusca</taxon>
        <taxon>Gastropoda</taxon>
        <taxon>Heterobranchia</taxon>
        <taxon>Euthyneura</taxon>
        <taxon>Panpulmonata</taxon>
        <taxon>Eupulmonata</taxon>
        <taxon>Stylommatophora</taxon>
        <taxon>Helicina</taxon>
        <taxon>Arionoidea</taxon>
        <taxon>Arionidae</taxon>
        <taxon>Arion</taxon>
    </lineage>
</organism>
<protein>
    <recommendedName>
        <fullName evidence="7">Major facilitator superfamily (MFS) profile domain-containing protein</fullName>
    </recommendedName>
</protein>
<evidence type="ECO:0000256" key="2">
    <source>
        <dbReference type="ARBA" id="ARBA00022448"/>
    </source>
</evidence>
<feature type="transmembrane region" description="Helical" evidence="6">
    <location>
        <begin position="381"/>
        <end position="411"/>
    </location>
</feature>
<feature type="transmembrane region" description="Helical" evidence="6">
    <location>
        <begin position="98"/>
        <end position="118"/>
    </location>
</feature>
<feature type="transmembrane region" description="Helical" evidence="6">
    <location>
        <begin position="125"/>
        <end position="144"/>
    </location>
</feature>
<feature type="transmembrane region" description="Helical" evidence="6">
    <location>
        <begin position="466"/>
        <end position="487"/>
    </location>
</feature>
<evidence type="ECO:0000256" key="4">
    <source>
        <dbReference type="ARBA" id="ARBA00022989"/>
    </source>
</evidence>
<accession>A0A0B7AIZ6</accession>
<keyword evidence="5 6" id="KW-0472">Membrane</keyword>
<dbReference type="PROSITE" id="PS50850">
    <property type="entry name" value="MFS"/>
    <property type="match status" value="1"/>
</dbReference>
<feature type="transmembrane region" description="Helical" evidence="6">
    <location>
        <begin position="214"/>
        <end position="233"/>
    </location>
</feature>
<evidence type="ECO:0000256" key="3">
    <source>
        <dbReference type="ARBA" id="ARBA00022692"/>
    </source>
</evidence>
<keyword evidence="3 6" id="KW-0812">Transmembrane</keyword>
<dbReference type="Pfam" id="PF07690">
    <property type="entry name" value="MFS_1"/>
    <property type="match status" value="2"/>
</dbReference>
<dbReference type="InterPro" id="IPR036259">
    <property type="entry name" value="MFS_trans_sf"/>
</dbReference>
<evidence type="ECO:0000259" key="7">
    <source>
        <dbReference type="PROSITE" id="PS50850"/>
    </source>
</evidence>
<feature type="domain" description="Major facilitator superfamily (MFS) profile" evidence="7">
    <location>
        <begin position="61"/>
        <end position="492"/>
    </location>
</feature>
<dbReference type="GO" id="GO:0016020">
    <property type="term" value="C:membrane"/>
    <property type="evidence" value="ECO:0007669"/>
    <property type="project" value="UniProtKB-SubCell"/>
</dbReference>
<evidence type="ECO:0000256" key="6">
    <source>
        <dbReference type="SAM" id="Phobius"/>
    </source>
</evidence>
<dbReference type="GO" id="GO:0022857">
    <property type="term" value="F:transmembrane transporter activity"/>
    <property type="evidence" value="ECO:0007669"/>
    <property type="project" value="InterPro"/>
</dbReference>
<keyword evidence="4 6" id="KW-1133">Transmembrane helix</keyword>
<feature type="transmembrane region" description="Helical" evidence="6">
    <location>
        <begin position="355"/>
        <end position="374"/>
    </location>
</feature>
<comment type="subcellular location">
    <subcellularLocation>
        <location evidence="1">Membrane</location>
        <topology evidence="1">Multi-pass membrane protein</topology>
    </subcellularLocation>
</comment>
<dbReference type="AlphaFoldDB" id="A0A0B7AIZ6"/>
<evidence type="ECO:0000256" key="5">
    <source>
        <dbReference type="ARBA" id="ARBA00023136"/>
    </source>
</evidence>
<name>A0A0B7AIZ6_9EUPU</name>
<dbReference type="SUPFAM" id="SSF103473">
    <property type="entry name" value="MFS general substrate transporter"/>
    <property type="match status" value="1"/>
</dbReference>
<dbReference type="InterPro" id="IPR011701">
    <property type="entry name" value="MFS"/>
</dbReference>
<gene>
    <name evidence="8" type="primary">ORF123522</name>
</gene>
<keyword evidence="2" id="KW-0813">Transport</keyword>
<dbReference type="Gene3D" id="1.20.1250.20">
    <property type="entry name" value="MFS general substrate transporter like domains"/>
    <property type="match status" value="1"/>
</dbReference>
<evidence type="ECO:0000313" key="8">
    <source>
        <dbReference type="EMBL" id="CEK80944.1"/>
    </source>
</evidence>
<feature type="transmembrane region" description="Helical" evidence="6">
    <location>
        <begin position="64"/>
        <end position="86"/>
    </location>
</feature>
<reference evidence="8" key="1">
    <citation type="submission" date="2014-12" db="EMBL/GenBank/DDBJ databases">
        <title>Insight into the proteome of Arion vulgaris.</title>
        <authorList>
            <person name="Aradska J."/>
            <person name="Bulat T."/>
            <person name="Smidak R."/>
            <person name="Sarate P."/>
            <person name="Gangsoo J."/>
            <person name="Sialana F."/>
            <person name="Bilban M."/>
            <person name="Lubec G."/>
        </authorList>
    </citation>
    <scope>NUCLEOTIDE SEQUENCE</scope>
    <source>
        <tissue evidence="8">Skin</tissue>
    </source>
</reference>
<dbReference type="InterPro" id="IPR020846">
    <property type="entry name" value="MFS_dom"/>
</dbReference>
<evidence type="ECO:0000256" key="1">
    <source>
        <dbReference type="ARBA" id="ARBA00004141"/>
    </source>
</evidence>
<dbReference type="EMBL" id="HACG01034079">
    <property type="protein sequence ID" value="CEK80944.1"/>
    <property type="molecule type" value="Transcribed_RNA"/>
</dbReference>
<dbReference type="PANTHER" id="PTHR23511">
    <property type="entry name" value="SYNAPTIC VESICLE GLYCOPROTEIN 2"/>
    <property type="match status" value="1"/>
</dbReference>
<sequence length="505" mass="54968">MMSQETILMTHSPTVVSDYDTFANTKHQLPYNKVEDVIDSETFTVQQAIDKLGFGRYQIKMTMLAGLCYMADSMEIMMLSILSPAIKCTFNLSGTQEALLATAVFLGMGVMASAWGILSDKYGRRVTLLLFAVLTGYFGLLSALSPVYEWILVNRFLVGCGLAATPQSMTYYSEFLPKKSRATSVMTIALMWAAGSCLEVLLALLVIPSLGWRWLLAFSSVPLFIFAATYKLLPESPHYLVAHGQYQQAMESLKRVAASNGRDLPRGKLTGPDIQKIDSGRLRDLFLPPYFKTTVLVSLVWFSCNVSYYGTALLTTALFENDDGCHGYDSASATGQDNTCTSFCQSMTSSDYIDLLITTAGDVPGILLAILFLSKVGRKKVLCLLLLMYSVVMALCNICAPRMVLVVMLFVARAVINGAGQATYVYTAEVFPTCVRATGTGWCSAVARVGILATPFLAQVLIQKSAYIPISAYAVLGLVGAVAAISLPVETRDQDMKTTIDDKGT</sequence>
<proteinExistence type="predicted"/>
<feature type="transmembrane region" description="Helical" evidence="6">
    <location>
        <begin position="184"/>
        <end position="208"/>
    </location>
</feature>